<name>A0A381X3G6_9ZZZZ</name>
<evidence type="ECO:0000256" key="3">
    <source>
        <dbReference type="ARBA" id="ARBA00012374"/>
    </source>
</evidence>
<evidence type="ECO:0000313" key="13">
    <source>
        <dbReference type="EMBL" id="SVA59041.1"/>
    </source>
</evidence>
<dbReference type="InterPro" id="IPR003824">
    <property type="entry name" value="UppP"/>
</dbReference>
<feature type="transmembrane region" description="Helical" evidence="12">
    <location>
        <begin position="212"/>
        <end position="231"/>
    </location>
</feature>
<comment type="catalytic activity">
    <reaction evidence="11">
        <text>di-trans,octa-cis-undecaprenyl diphosphate + H2O = di-trans,octa-cis-undecaprenyl phosphate + phosphate + H(+)</text>
        <dbReference type="Rhea" id="RHEA:28094"/>
        <dbReference type="ChEBI" id="CHEBI:15377"/>
        <dbReference type="ChEBI" id="CHEBI:15378"/>
        <dbReference type="ChEBI" id="CHEBI:43474"/>
        <dbReference type="ChEBI" id="CHEBI:58405"/>
        <dbReference type="ChEBI" id="CHEBI:60392"/>
        <dbReference type="EC" id="3.6.1.27"/>
    </reaction>
</comment>
<evidence type="ECO:0000256" key="7">
    <source>
        <dbReference type="ARBA" id="ARBA00022801"/>
    </source>
</evidence>
<dbReference type="PANTHER" id="PTHR30622:SF2">
    <property type="entry name" value="UNDECAPRENYL-DIPHOSPHATASE"/>
    <property type="match status" value="1"/>
</dbReference>
<keyword evidence="6 12" id="KW-0812">Transmembrane</keyword>
<dbReference type="GO" id="GO:0050380">
    <property type="term" value="F:undecaprenyl-diphosphatase activity"/>
    <property type="evidence" value="ECO:0007669"/>
    <property type="project" value="UniProtKB-EC"/>
</dbReference>
<evidence type="ECO:0000256" key="2">
    <source>
        <dbReference type="ARBA" id="ARBA00010621"/>
    </source>
</evidence>
<evidence type="ECO:0000256" key="11">
    <source>
        <dbReference type="ARBA" id="ARBA00047594"/>
    </source>
</evidence>
<keyword evidence="7" id="KW-0378">Hydrolase</keyword>
<feature type="transmembrane region" description="Helical" evidence="12">
    <location>
        <begin position="79"/>
        <end position="98"/>
    </location>
</feature>
<evidence type="ECO:0000256" key="9">
    <source>
        <dbReference type="ARBA" id="ARBA00023136"/>
    </source>
</evidence>
<accession>A0A381X3G6</accession>
<evidence type="ECO:0000256" key="6">
    <source>
        <dbReference type="ARBA" id="ARBA00022692"/>
    </source>
</evidence>
<evidence type="ECO:0000256" key="8">
    <source>
        <dbReference type="ARBA" id="ARBA00022989"/>
    </source>
</evidence>
<dbReference type="Pfam" id="PF02673">
    <property type="entry name" value="BacA"/>
    <property type="match status" value="1"/>
</dbReference>
<dbReference type="PANTHER" id="PTHR30622">
    <property type="entry name" value="UNDECAPRENYL-DIPHOSPHATASE"/>
    <property type="match status" value="1"/>
</dbReference>
<evidence type="ECO:0000256" key="5">
    <source>
        <dbReference type="ARBA" id="ARBA00022475"/>
    </source>
</evidence>
<feature type="transmembrane region" description="Helical" evidence="12">
    <location>
        <begin position="104"/>
        <end position="122"/>
    </location>
</feature>
<feature type="transmembrane region" description="Helical" evidence="12">
    <location>
        <begin position="38"/>
        <end position="58"/>
    </location>
</feature>
<dbReference type="EC" id="3.6.1.27" evidence="3"/>
<dbReference type="EMBL" id="UINC01013709">
    <property type="protein sequence ID" value="SVA59041.1"/>
    <property type="molecule type" value="Genomic_DNA"/>
</dbReference>
<evidence type="ECO:0000256" key="10">
    <source>
        <dbReference type="ARBA" id="ARBA00032707"/>
    </source>
</evidence>
<dbReference type="GO" id="GO:0005886">
    <property type="term" value="C:plasma membrane"/>
    <property type="evidence" value="ECO:0007669"/>
    <property type="project" value="UniProtKB-SubCell"/>
</dbReference>
<organism evidence="13">
    <name type="scientific">marine metagenome</name>
    <dbReference type="NCBI Taxonomy" id="408172"/>
    <lineage>
        <taxon>unclassified sequences</taxon>
        <taxon>metagenomes</taxon>
        <taxon>ecological metagenomes</taxon>
    </lineage>
</organism>
<keyword evidence="5" id="KW-1003">Cell membrane</keyword>
<evidence type="ECO:0000256" key="12">
    <source>
        <dbReference type="SAM" id="Phobius"/>
    </source>
</evidence>
<keyword evidence="9 12" id="KW-0472">Membrane</keyword>
<keyword evidence="8 12" id="KW-1133">Transmembrane helix</keyword>
<feature type="transmembrane region" description="Helical" evidence="12">
    <location>
        <begin position="237"/>
        <end position="259"/>
    </location>
</feature>
<feature type="transmembrane region" description="Helical" evidence="12">
    <location>
        <begin position="181"/>
        <end position="200"/>
    </location>
</feature>
<comment type="similarity">
    <text evidence="2">Belongs to the UppP family.</text>
</comment>
<reference evidence="13" key="1">
    <citation type="submission" date="2018-05" db="EMBL/GenBank/DDBJ databases">
        <authorList>
            <person name="Lanie J.A."/>
            <person name="Ng W.-L."/>
            <person name="Kazmierczak K.M."/>
            <person name="Andrzejewski T.M."/>
            <person name="Davidsen T.M."/>
            <person name="Wayne K.J."/>
            <person name="Tettelin H."/>
            <person name="Glass J.I."/>
            <person name="Rusch D."/>
            <person name="Podicherti R."/>
            <person name="Tsui H.-C.T."/>
            <person name="Winkler M.E."/>
        </authorList>
    </citation>
    <scope>NUCLEOTIDE SEQUENCE</scope>
</reference>
<proteinExistence type="inferred from homology"/>
<sequence>MHFIFLGLLQGIFEWLPLSSEGIVSTVYGFFSDVTLEQSLAFAIWLHIGTAFSVLIVFRQRFFLMVKEILSNPLQPSPTLSFLLIATVVGSIVGILLIKTLGQLSSLPGSSVMGVTGILMLISGLSQTKRPLHGFRSKDDLKLKDSVITGIFQGISVLPGISRSGMTMSLLLHRQFGKQEILLLNFLLTVPLSLIGAVYVGITQEFLWSTEALLAAASSCLVGIISIHALIGLANKLNFALITISLASLMISAAILQLIF</sequence>
<comment type="subcellular location">
    <subcellularLocation>
        <location evidence="1">Cell membrane</location>
        <topology evidence="1">Multi-pass membrane protein</topology>
    </subcellularLocation>
</comment>
<protein>
    <recommendedName>
        <fullName evidence="4">Undecaprenyl-diphosphatase</fullName>
        <ecNumber evidence="3">3.6.1.27</ecNumber>
    </recommendedName>
    <alternativeName>
        <fullName evidence="10">Undecaprenyl pyrophosphate phosphatase</fullName>
    </alternativeName>
</protein>
<evidence type="ECO:0000256" key="1">
    <source>
        <dbReference type="ARBA" id="ARBA00004651"/>
    </source>
</evidence>
<gene>
    <name evidence="13" type="ORF">METZ01_LOCUS111895</name>
</gene>
<dbReference type="AlphaFoldDB" id="A0A381X3G6"/>
<evidence type="ECO:0000256" key="4">
    <source>
        <dbReference type="ARBA" id="ARBA00021581"/>
    </source>
</evidence>